<dbReference type="GO" id="GO:0003916">
    <property type="term" value="F:DNA topoisomerase activity"/>
    <property type="evidence" value="ECO:0007669"/>
    <property type="project" value="InterPro"/>
</dbReference>
<dbReference type="SUPFAM" id="SSF57783">
    <property type="entry name" value="Zinc beta-ribbon"/>
    <property type="match status" value="1"/>
</dbReference>
<comment type="caution">
    <text evidence="2">The sequence shown here is derived from an EMBL/GenBank/DDBJ whole genome shotgun (WGS) entry which is preliminary data.</text>
</comment>
<dbReference type="InterPro" id="IPR013498">
    <property type="entry name" value="Topo_IA_Znf"/>
</dbReference>
<gene>
    <name evidence="2" type="ORF">GK047_07810</name>
</gene>
<dbReference type="AlphaFoldDB" id="A0A6G3ZWX7"/>
<dbReference type="GO" id="GO:0006265">
    <property type="term" value="P:DNA topological change"/>
    <property type="evidence" value="ECO:0007669"/>
    <property type="project" value="InterPro"/>
</dbReference>
<accession>A0A6G3ZWX7</accession>
<name>A0A6G3ZWX7_9BACL</name>
<protein>
    <recommendedName>
        <fullName evidence="1">DNA topoisomerase type IA zn finger domain-containing protein</fullName>
    </recommendedName>
</protein>
<dbReference type="Gene3D" id="3.30.65.10">
    <property type="entry name" value="Bacterial Topoisomerase I, domain 1"/>
    <property type="match status" value="1"/>
</dbReference>
<reference evidence="2" key="1">
    <citation type="submission" date="2020-02" db="EMBL/GenBank/DDBJ databases">
        <authorList>
            <person name="Shen X.-R."/>
            <person name="Zhang Y.-X."/>
        </authorList>
    </citation>
    <scope>NUCLEOTIDE SEQUENCE</scope>
    <source>
        <strain evidence="2">SYP-B3998</strain>
    </source>
</reference>
<evidence type="ECO:0000259" key="1">
    <source>
        <dbReference type="Pfam" id="PF01396"/>
    </source>
</evidence>
<proteinExistence type="predicted"/>
<dbReference type="GO" id="GO:0003677">
    <property type="term" value="F:DNA binding"/>
    <property type="evidence" value="ECO:0007669"/>
    <property type="project" value="InterPro"/>
</dbReference>
<organism evidence="2">
    <name type="scientific">Paenibacillus sp. SYP-B3998</name>
    <dbReference type="NCBI Taxonomy" id="2678564"/>
    <lineage>
        <taxon>Bacteria</taxon>
        <taxon>Bacillati</taxon>
        <taxon>Bacillota</taxon>
        <taxon>Bacilli</taxon>
        <taxon>Bacillales</taxon>
        <taxon>Paenibacillaceae</taxon>
        <taxon>Paenibacillus</taxon>
    </lineage>
</organism>
<dbReference type="EMBL" id="JAAIKC010000001">
    <property type="protein sequence ID" value="NEW05917.1"/>
    <property type="molecule type" value="Genomic_DNA"/>
</dbReference>
<sequence length="40" mass="4474">MPQVERICSRCGSNVDLRKESTCEFYGCSAFPKCRNISSA</sequence>
<dbReference type="Pfam" id="PF01396">
    <property type="entry name" value="Zn_ribbon_Top1"/>
    <property type="match status" value="1"/>
</dbReference>
<feature type="domain" description="DNA topoisomerase type IA zn finger" evidence="1">
    <location>
        <begin position="6"/>
        <end position="39"/>
    </location>
</feature>
<evidence type="ECO:0000313" key="2">
    <source>
        <dbReference type="EMBL" id="NEW05917.1"/>
    </source>
</evidence>
<dbReference type="GO" id="GO:0005694">
    <property type="term" value="C:chromosome"/>
    <property type="evidence" value="ECO:0007669"/>
    <property type="project" value="InterPro"/>
</dbReference>